<dbReference type="Proteomes" id="UP001566132">
    <property type="component" value="Unassembled WGS sequence"/>
</dbReference>
<dbReference type="InterPro" id="IPR004119">
    <property type="entry name" value="EcKL"/>
</dbReference>
<evidence type="ECO:0000313" key="2">
    <source>
        <dbReference type="EMBL" id="KAL1513311.1"/>
    </source>
</evidence>
<keyword evidence="3" id="KW-1185">Reference proteome</keyword>
<dbReference type="EMBL" id="JBDJPC010000002">
    <property type="protein sequence ID" value="KAL1513311.1"/>
    <property type="molecule type" value="Genomic_DNA"/>
</dbReference>
<dbReference type="Gene3D" id="3.90.1200.10">
    <property type="match status" value="1"/>
</dbReference>
<dbReference type="SMART" id="SM00587">
    <property type="entry name" value="CHK"/>
    <property type="match status" value="1"/>
</dbReference>
<dbReference type="SUPFAM" id="SSF56112">
    <property type="entry name" value="Protein kinase-like (PK-like)"/>
    <property type="match status" value="1"/>
</dbReference>
<dbReference type="Pfam" id="PF02958">
    <property type="entry name" value="EcKL"/>
    <property type="match status" value="1"/>
</dbReference>
<proteinExistence type="predicted"/>
<name>A0ABD1F6U3_HYPHA</name>
<accession>A0ABD1F6U3</accession>
<dbReference type="AlphaFoldDB" id="A0ABD1F6U3"/>
<gene>
    <name evidence="2" type="ORF">ABEB36_002733</name>
</gene>
<dbReference type="PANTHER" id="PTHR11012:SF48">
    <property type="entry name" value="CHK KINASE-LIKE DOMAIN-CONTAINING PROTEIN-RELATED"/>
    <property type="match status" value="1"/>
</dbReference>
<evidence type="ECO:0000259" key="1">
    <source>
        <dbReference type="SMART" id="SM00587"/>
    </source>
</evidence>
<organism evidence="2 3">
    <name type="scientific">Hypothenemus hampei</name>
    <name type="common">Coffee berry borer</name>
    <dbReference type="NCBI Taxonomy" id="57062"/>
    <lineage>
        <taxon>Eukaryota</taxon>
        <taxon>Metazoa</taxon>
        <taxon>Ecdysozoa</taxon>
        <taxon>Arthropoda</taxon>
        <taxon>Hexapoda</taxon>
        <taxon>Insecta</taxon>
        <taxon>Pterygota</taxon>
        <taxon>Neoptera</taxon>
        <taxon>Endopterygota</taxon>
        <taxon>Coleoptera</taxon>
        <taxon>Polyphaga</taxon>
        <taxon>Cucujiformia</taxon>
        <taxon>Curculionidae</taxon>
        <taxon>Scolytinae</taxon>
        <taxon>Hypothenemus</taxon>
    </lineage>
</organism>
<sequence>MVKNIVTRADCDYIITKYIGSDQFEVVNFKVKPFEDKEREYYKPDCVLEISVKVSKKIERFRFFIKSSSKGYEREIFFYKEFIPHIFQHSSRNINIDFVPNYFFGDHRFIIIEDMSLKYFTLSKKAHMLDRFHVCLVLNSAAKLHAASLAYEELHKDSEASRLFDQNDLVSEDLLWKKNSRNLVNSGLKAIKILLKENVNLEAIVNKTFETMQYQTKYRSVLIHGDLHTKNVLFKYTKNLPEDCVLINFGCCKYFLPAYDVLTLIFFSTTKLFRQHYFTYLIKFYYESLHKELLKYELHIDRCFTFEDFKQTVNYLMPSIKLRTLLHLQDFGAKPGFYKSLQKDEKAYYTYLNEDKSAFIEELLQRDPIFKDLLIEATQELLEVIEIPQVTRENCYEIIEEELGTTVYDLKSFDVKHHGDSDKDFYELVVRVSGNFKEDEVTTFRYLVQCGADNYFKVLNKLSVDDNVI</sequence>
<dbReference type="InterPro" id="IPR011009">
    <property type="entry name" value="Kinase-like_dom_sf"/>
</dbReference>
<dbReference type="PANTHER" id="PTHR11012">
    <property type="entry name" value="PROTEIN KINASE-LIKE DOMAIN-CONTAINING"/>
    <property type="match status" value="1"/>
</dbReference>
<feature type="domain" description="CHK kinase-like" evidence="1">
    <location>
        <begin position="110"/>
        <end position="295"/>
    </location>
</feature>
<comment type="caution">
    <text evidence="2">The sequence shown here is derived from an EMBL/GenBank/DDBJ whole genome shotgun (WGS) entry which is preliminary data.</text>
</comment>
<protein>
    <recommendedName>
        <fullName evidence="1">CHK kinase-like domain-containing protein</fullName>
    </recommendedName>
</protein>
<dbReference type="InterPro" id="IPR015897">
    <property type="entry name" value="CHK_kinase-like"/>
</dbReference>
<evidence type="ECO:0000313" key="3">
    <source>
        <dbReference type="Proteomes" id="UP001566132"/>
    </source>
</evidence>
<reference evidence="2 3" key="1">
    <citation type="submission" date="2024-05" db="EMBL/GenBank/DDBJ databases">
        <title>Genetic variation in Jamaican populations of the coffee berry borer (Hypothenemus hampei).</title>
        <authorList>
            <person name="Errbii M."/>
            <person name="Myrie A."/>
        </authorList>
    </citation>
    <scope>NUCLEOTIDE SEQUENCE [LARGE SCALE GENOMIC DNA]</scope>
    <source>
        <strain evidence="2">JA-Hopewell-2020-01-JO</strain>
        <tissue evidence="2">Whole body</tissue>
    </source>
</reference>